<dbReference type="Pfam" id="PF13419">
    <property type="entry name" value="HAD_2"/>
    <property type="match status" value="1"/>
</dbReference>
<sequence length="219" mass="24179">MRCRYETVMFDLDGTLSDSAQGVRDGIETTLKRMDKPVPNLDDTSLYVGPPLITTFIKVCGLSSEEAIRAVEIYRQAYEESGKYKNTLYKGIDRLLSDLRQAGVKLCVATSKYEGFVQEVLELIGIPDAFDLICGSNLDGSRKEKADIIRYVAKKLGCAVTKKMVLIGDTAFDALGAMETGCDFIGVTYGFGKTEQMRNLGVDKLADDAQGLRFYLFAD</sequence>
<dbReference type="GO" id="GO:0004713">
    <property type="term" value="F:protein tyrosine kinase activity"/>
    <property type="evidence" value="ECO:0007669"/>
    <property type="project" value="TreeGrafter"/>
</dbReference>
<dbReference type="InterPro" id="IPR050155">
    <property type="entry name" value="HAD-like_hydrolase_sf"/>
</dbReference>
<dbReference type="SFLD" id="SFLDG01129">
    <property type="entry name" value="C1.5:_HAD__Beta-PGM__Phosphata"/>
    <property type="match status" value="1"/>
</dbReference>
<dbReference type="PANTHER" id="PTHR43434:SF20">
    <property type="entry name" value="5'-NUCLEOTIDASE"/>
    <property type="match status" value="1"/>
</dbReference>
<dbReference type="GO" id="GO:0016787">
    <property type="term" value="F:hydrolase activity"/>
    <property type="evidence" value="ECO:0007669"/>
    <property type="project" value="UniProtKB-KW"/>
</dbReference>
<accession>A0A9D0ZHS3</accession>
<protein>
    <submittedName>
        <fullName evidence="1">HAD-IA family hydrolase</fullName>
    </submittedName>
</protein>
<dbReference type="EMBL" id="DVFW01000026">
    <property type="protein sequence ID" value="HIQ80668.1"/>
    <property type="molecule type" value="Genomic_DNA"/>
</dbReference>
<name>A0A9D0ZHS3_9FIRM</name>
<dbReference type="Proteomes" id="UP000886787">
    <property type="component" value="Unassembled WGS sequence"/>
</dbReference>
<comment type="caution">
    <text evidence="1">The sequence shown here is derived from an EMBL/GenBank/DDBJ whole genome shotgun (WGS) entry which is preliminary data.</text>
</comment>
<dbReference type="PANTHER" id="PTHR43434">
    <property type="entry name" value="PHOSPHOGLYCOLATE PHOSPHATASE"/>
    <property type="match status" value="1"/>
</dbReference>
<dbReference type="NCBIfam" id="TIGR01549">
    <property type="entry name" value="HAD-SF-IA-v1"/>
    <property type="match status" value="1"/>
</dbReference>
<reference evidence="1" key="1">
    <citation type="submission" date="2020-10" db="EMBL/GenBank/DDBJ databases">
        <authorList>
            <person name="Gilroy R."/>
        </authorList>
    </citation>
    <scope>NUCLEOTIDE SEQUENCE</scope>
    <source>
        <strain evidence="1">ChiSjej1B19-3389</strain>
    </source>
</reference>
<proteinExistence type="predicted"/>
<dbReference type="Gene3D" id="3.40.50.1000">
    <property type="entry name" value="HAD superfamily/HAD-like"/>
    <property type="match status" value="1"/>
</dbReference>
<dbReference type="InterPro" id="IPR041492">
    <property type="entry name" value="HAD_2"/>
</dbReference>
<evidence type="ECO:0000313" key="2">
    <source>
        <dbReference type="Proteomes" id="UP000886787"/>
    </source>
</evidence>
<dbReference type="InterPro" id="IPR023198">
    <property type="entry name" value="PGP-like_dom2"/>
</dbReference>
<dbReference type="SUPFAM" id="SSF56784">
    <property type="entry name" value="HAD-like"/>
    <property type="match status" value="1"/>
</dbReference>
<dbReference type="GO" id="GO:0005829">
    <property type="term" value="C:cytosol"/>
    <property type="evidence" value="ECO:0007669"/>
    <property type="project" value="TreeGrafter"/>
</dbReference>
<gene>
    <name evidence="1" type="ORF">IAD32_05210</name>
</gene>
<dbReference type="AlphaFoldDB" id="A0A9D0ZHS3"/>
<evidence type="ECO:0000313" key="1">
    <source>
        <dbReference type="EMBL" id="HIQ80668.1"/>
    </source>
</evidence>
<dbReference type="InterPro" id="IPR023214">
    <property type="entry name" value="HAD_sf"/>
</dbReference>
<dbReference type="SFLD" id="SFLDS00003">
    <property type="entry name" value="Haloacid_Dehalogenase"/>
    <property type="match status" value="1"/>
</dbReference>
<dbReference type="InterPro" id="IPR036412">
    <property type="entry name" value="HAD-like_sf"/>
</dbReference>
<reference evidence="1" key="2">
    <citation type="journal article" date="2021" name="PeerJ">
        <title>Extensive microbial diversity within the chicken gut microbiome revealed by metagenomics and culture.</title>
        <authorList>
            <person name="Gilroy R."/>
            <person name="Ravi A."/>
            <person name="Getino M."/>
            <person name="Pursley I."/>
            <person name="Horton D.L."/>
            <person name="Alikhan N.F."/>
            <person name="Baker D."/>
            <person name="Gharbi K."/>
            <person name="Hall N."/>
            <person name="Watson M."/>
            <person name="Adriaenssens E.M."/>
            <person name="Foster-Nyarko E."/>
            <person name="Jarju S."/>
            <person name="Secka A."/>
            <person name="Antonio M."/>
            <person name="Oren A."/>
            <person name="Chaudhuri R.R."/>
            <person name="La Ragione R."/>
            <person name="Hildebrand F."/>
            <person name="Pallen M.J."/>
        </authorList>
    </citation>
    <scope>NUCLEOTIDE SEQUENCE</scope>
    <source>
        <strain evidence="1">ChiSjej1B19-3389</strain>
    </source>
</reference>
<dbReference type="InterPro" id="IPR006439">
    <property type="entry name" value="HAD-SF_hydro_IA"/>
</dbReference>
<dbReference type="Gene3D" id="1.10.150.240">
    <property type="entry name" value="Putative phosphatase, domain 2"/>
    <property type="match status" value="1"/>
</dbReference>
<keyword evidence="1" id="KW-0378">Hydrolase</keyword>
<organism evidence="1 2">
    <name type="scientific">Candidatus Scatavimonas merdigallinarum</name>
    <dbReference type="NCBI Taxonomy" id="2840914"/>
    <lineage>
        <taxon>Bacteria</taxon>
        <taxon>Bacillati</taxon>
        <taxon>Bacillota</taxon>
        <taxon>Clostridia</taxon>
        <taxon>Eubacteriales</taxon>
        <taxon>Oscillospiraceae</taxon>
        <taxon>Oscillospiraceae incertae sedis</taxon>
        <taxon>Candidatus Scatavimonas</taxon>
    </lineage>
</organism>